<dbReference type="Proteomes" id="UP000006056">
    <property type="component" value="Chromosome"/>
</dbReference>
<feature type="signal peptide" evidence="1">
    <location>
        <begin position="1"/>
        <end position="18"/>
    </location>
</feature>
<proteinExistence type="predicted"/>
<dbReference type="KEGG" id="trs:Terro_0828"/>
<accession>I3ZD37</accession>
<dbReference type="eggNOG" id="ENOG502ZCYG">
    <property type="taxonomic scope" value="Bacteria"/>
</dbReference>
<dbReference type="HOGENOM" id="CLU_1721470_0_0_0"/>
<evidence type="ECO:0000256" key="1">
    <source>
        <dbReference type="SAM" id="SignalP"/>
    </source>
</evidence>
<feature type="chain" id="PRO_5003684656" evidence="1">
    <location>
        <begin position="19"/>
        <end position="155"/>
    </location>
</feature>
<dbReference type="EMBL" id="CP003379">
    <property type="protein sequence ID" value="AFL87155.1"/>
    <property type="molecule type" value="Genomic_DNA"/>
</dbReference>
<gene>
    <name evidence="2" type="ordered locus">Terro_0828</name>
</gene>
<sequence>MRAIWICGIGGLILAAGAATSRASKPSAFSNQSKPMTATVTVLALSSSSRQSFAGNQEVYLATVDVKGTREFARVIDQYPGFGLPIRPSLLRERTPLKMKVTREPECDLPGSQIFLTQGDAAIFDGSVRDSLRTHASDAIPCYKTLHQTIEIAKK</sequence>
<reference evidence="2 3" key="1">
    <citation type="submission" date="2012-06" db="EMBL/GenBank/DDBJ databases">
        <title>Complete genome of Terriglobus roseus DSM 18391.</title>
        <authorList>
            <consortium name="US DOE Joint Genome Institute (JGI-PGF)"/>
            <person name="Lucas S."/>
            <person name="Copeland A."/>
            <person name="Lapidus A."/>
            <person name="Glavina del Rio T."/>
            <person name="Dalin E."/>
            <person name="Tice H."/>
            <person name="Bruce D."/>
            <person name="Goodwin L."/>
            <person name="Pitluck S."/>
            <person name="Peters L."/>
            <person name="Mikhailova N."/>
            <person name="Munk A.C.C."/>
            <person name="Kyrpides N."/>
            <person name="Mavromatis K."/>
            <person name="Ivanova N."/>
            <person name="Brettin T."/>
            <person name="Detter J.C."/>
            <person name="Han C."/>
            <person name="Larimer F."/>
            <person name="Land M."/>
            <person name="Hauser L."/>
            <person name="Markowitz V."/>
            <person name="Cheng J.-F."/>
            <person name="Hugenholtz P."/>
            <person name="Woyke T."/>
            <person name="Wu D."/>
            <person name="Brambilla E."/>
            <person name="Klenk H.-P."/>
            <person name="Eisen J.A."/>
        </authorList>
    </citation>
    <scope>NUCLEOTIDE SEQUENCE [LARGE SCALE GENOMIC DNA]</scope>
    <source>
        <strain evidence="3">DSM 18391 / NRRL B-41598 / KBS 63</strain>
    </source>
</reference>
<evidence type="ECO:0000313" key="2">
    <source>
        <dbReference type="EMBL" id="AFL87155.1"/>
    </source>
</evidence>
<organism evidence="2 3">
    <name type="scientific">Terriglobus roseus (strain DSM 18391 / NRRL B-41598 / KBS 63)</name>
    <dbReference type="NCBI Taxonomy" id="926566"/>
    <lineage>
        <taxon>Bacteria</taxon>
        <taxon>Pseudomonadati</taxon>
        <taxon>Acidobacteriota</taxon>
        <taxon>Terriglobia</taxon>
        <taxon>Terriglobales</taxon>
        <taxon>Acidobacteriaceae</taxon>
        <taxon>Terriglobus</taxon>
    </lineage>
</organism>
<dbReference type="AlphaFoldDB" id="I3ZD37"/>
<name>I3ZD37_TERRK</name>
<dbReference type="OrthoDB" id="116701at2"/>
<keyword evidence="3" id="KW-1185">Reference proteome</keyword>
<keyword evidence="1" id="KW-0732">Signal</keyword>
<dbReference type="RefSeq" id="WP_014784724.1">
    <property type="nucleotide sequence ID" value="NC_018014.1"/>
</dbReference>
<evidence type="ECO:0000313" key="3">
    <source>
        <dbReference type="Proteomes" id="UP000006056"/>
    </source>
</evidence>
<protein>
    <submittedName>
        <fullName evidence="2">Uncharacterized protein</fullName>
    </submittedName>
</protein>